<evidence type="ECO:0000256" key="3">
    <source>
        <dbReference type="ARBA" id="ARBA00022691"/>
    </source>
</evidence>
<dbReference type="OrthoDB" id="341421at2759"/>
<dbReference type="AlphaFoldDB" id="A0A9P8PKW4"/>
<evidence type="ECO:0000256" key="1">
    <source>
        <dbReference type="ARBA" id="ARBA00022603"/>
    </source>
</evidence>
<proteinExistence type="predicted"/>
<dbReference type="PROSITE" id="PS50280">
    <property type="entry name" value="SET"/>
    <property type="match status" value="1"/>
</dbReference>
<sequence length="436" mass="49954">MSSPVPNPEENLLNLQKWLQQLTPHCEVSPDKIKVQETEYGGKGIFATSLIKPHQTLLKIPHSYLLNFTSIVKHITSFNDTIKLPSTYGHVKVTTTPEDDITRSFYSKLKLEELLALTSFQIVAMYLTLETERAESSWWCPFIRMLPDSSDFRLSPLVWLYEEDSQSFDKLPLTTKAHAKRIYSNFCSDLGIITALLTKYECISHFSKDQFLWAWMCVNSRCLYMPLPQAHTTADNFTMAPFVDFINHSSQQQCVLKIDRTGFFVMSGTKGYEQQEELYLSYGAHSNEFLLCEYAFTLPENEWNDLDISREILALMEPFEIEWLKDMGYFGEYTISHDASMSFRTEVAFAVLQERDHTSGSLKDNKRLASFLNGGDLGSFYKNGRKSRIAGILEALKEIFQESSVLGSKGSNERQMVVGKLYKESLDIIEGHLNDL</sequence>
<evidence type="ECO:0000313" key="5">
    <source>
        <dbReference type="EMBL" id="KAH3673717.1"/>
    </source>
</evidence>
<dbReference type="Gene3D" id="3.90.1410.10">
    <property type="entry name" value="set domain protein methyltransferase, domain 1"/>
    <property type="match status" value="1"/>
</dbReference>
<dbReference type="Pfam" id="PF00856">
    <property type="entry name" value="SET"/>
    <property type="match status" value="1"/>
</dbReference>
<evidence type="ECO:0000313" key="6">
    <source>
        <dbReference type="Proteomes" id="UP000774326"/>
    </source>
</evidence>
<reference evidence="5" key="1">
    <citation type="journal article" date="2021" name="Open Biol.">
        <title>Shared evolutionary footprints suggest mitochondrial oxidative damage underlies multiple complex I losses in fungi.</title>
        <authorList>
            <person name="Schikora-Tamarit M.A."/>
            <person name="Marcet-Houben M."/>
            <person name="Nosek J."/>
            <person name="Gabaldon T."/>
        </authorList>
    </citation>
    <scope>NUCLEOTIDE SEQUENCE</scope>
    <source>
        <strain evidence="5">CBS2887</strain>
    </source>
</reference>
<reference evidence="5" key="2">
    <citation type="submission" date="2021-01" db="EMBL/GenBank/DDBJ databases">
        <authorList>
            <person name="Schikora-Tamarit M.A."/>
        </authorList>
    </citation>
    <scope>NUCLEOTIDE SEQUENCE</scope>
    <source>
        <strain evidence="5">CBS2887</strain>
    </source>
</reference>
<keyword evidence="6" id="KW-1185">Reference proteome</keyword>
<dbReference type="GO" id="GO:0032259">
    <property type="term" value="P:methylation"/>
    <property type="evidence" value="ECO:0007669"/>
    <property type="project" value="UniProtKB-KW"/>
</dbReference>
<accession>A0A9P8PKW4</accession>
<feature type="domain" description="SET" evidence="4">
    <location>
        <begin position="24"/>
        <end position="283"/>
    </location>
</feature>
<evidence type="ECO:0000259" key="4">
    <source>
        <dbReference type="PROSITE" id="PS50280"/>
    </source>
</evidence>
<gene>
    <name evidence="5" type="ORF">WICPIJ_009699</name>
</gene>
<keyword evidence="3" id="KW-0949">S-adenosyl-L-methionine</keyword>
<dbReference type="InterPro" id="IPR001214">
    <property type="entry name" value="SET_dom"/>
</dbReference>
<dbReference type="InterPro" id="IPR046341">
    <property type="entry name" value="SET_dom_sf"/>
</dbReference>
<comment type="caution">
    <text evidence="5">The sequence shown here is derived from an EMBL/GenBank/DDBJ whole genome shotgun (WGS) entry which is preliminary data.</text>
</comment>
<dbReference type="Proteomes" id="UP000774326">
    <property type="component" value="Unassembled WGS sequence"/>
</dbReference>
<dbReference type="InterPro" id="IPR044429">
    <property type="entry name" value="SETD4_SET"/>
</dbReference>
<dbReference type="GO" id="GO:0016279">
    <property type="term" value="F:protein-lysine N-methyltransferase activity"/>
    <property type="evidence" value="ECO:0007669"/>
    <property type="project" value="InterPro"/>
</dbReference>
<evidence type="ECO:0000256" key="2">
    <source>
        <dbReference type="ARBA" id="ARBA00022679"/>
    </source>
</evidence>
<name>A0A9P8PKW4_WICPI</name>
<organism evidence="5 6">
    <name type="scientific">Wickerhamomyces pijperi</name>
    <name type="common">Yeast</name>
    <name type="synonym">Pichia pijperi</name>
    <dbReference type="NCBI Taxonomy" id="599730"/>
    <lineage>
        <taxon>Eukaryota</taxon>
        <taxon>Fungi</taxon>
        <taxon>Dikarya</taxon>
        <taxon>Ascomycota</taxon>
        <taxon>Saccharomycotina</taxon>
        <taxon>Saccharomycetes</taxon>
        <taxon>Phaffomycetales</taxon>
        <taxon>Wickerhamomycetaceae</taxon>
        <taxon>Wickerhamomyces</taxon>
    </lineage>
</organism>
<dbReference type="CDD" id="cd19177">
    <property type="entry name" value="SET_SETD4"/>
    <property type="match status" value="1"/>
</dbReference>
<protein>
    <recommendedName>
        <fullName evidence="4">SET domain-containing protein</fullName>
    </recommendedName>
</protein>
<dbReference type="PANTHER" id="PTHR13271">
    <property type="entry name" value="UNCHARACTERIZED PUTATIVE METHYLTRANSFERASE"/>
    <property type="match status" value="1"/>
</dbReference>
<keyword evidence="2" id="KW-0808">Transferase</keyword>
<dbReference type="InterPro" id="IPR050600">
    <property type="entry name" value="SETD3_SETD6_MTase"/>
</dbReference>
<dbReference type="EMBL" id="JAEUBG010005602">
    <property type="protein sequence ID" value="KAH3673717.1"/>
    <property type="molecule type" value="Genomic_DNA"/>
</dbReference>
<keyword evidence="1" id="KW-0489">Methyltransferase</keyword>
<dbReference type="SUPFAM" id="SSF82199">
    <property type="entry name" value="SET domain"/>
    <property type="match status" value="1"/>
</dbReference>
<dbReference type="PANTHER" id="PTHR13271:SF47">
    <property type="entry name" value="ACTIN-HISTIDINE N-METHYLTRANSFERASE"/>
    <property type="match status" value="1"/>
</dbReference>